<evidence type="ECO:0000313" key="4">
    <source>
        <dbReference type="Proteomes" id="UP001177140"/>
    </source>
</evidence>
<dbReference type="EMBL" id="JAJJMA010141252">
    <property type="protein sequence ID" value="MCL7034029.1"/>
    <property type="molecule type" value="Genomic_DNA"/>
</dbReference>
<keyword evidence="4" id="KW-1185">Reference proteome</keyword>
<accession>A0AA41S6N1</accession>
<evidence type="ECO:0000313" key="3">
    <source>
        <dbReference type="EMBL" id="MCL7034029.1"/>
    </source>
</evidence>
<feature type="signal peptide" evidence="2">
    <location>
        <begin position="1"/>
        <end position="33"/>
    </location>
</feature>
<dbReference type="Proteomes" id="UP001177140">
    <property type="component" value="Unassembled WGS sequence"/>
</dbReference>
<feature type="region of interest" description="Disordered" evidence="1">
    <location>
        <begin position="180"/>
        <end position="207"/>
    </location>
</feature>
<reference evidence="3" key="1">
    <citation type="submission" date="2022-03" db="EMBL/GenBank/DDBJ databases">
        <title>A functionally conserved STORR gene fusion in Papaver species that diverged 16.8 million years ago.</title>
        <authorList>
            <person name="Catania T."/>
        </authorList>
    </citation>
    <scope>NUCLEOTIDE SEQUENCE</scope>
    <source>
        <strain evidence="3">S-191538</strain>
    </source>
</reference>
<evidence type="ECO:0000256" key="1">
    <source>
        <dbReference type="SAM" id="MobiDB-lite"/>
    </source>
</evidence>
<gene>
    <name evidence="3" type="ORF">MKW94_016573</name>
</gene>
<evidence type="ECO:0000256" key="2">
    <source>
        <dbReference type="SAM" id="SignalP"/>
    </source>
</evidence>
<protein>
    <submittedName>
        <fullName evidence="3">Uncharacterized protein</fullName>
    </submittedName>
</protein>
<feature type="chain" id="PRO_5041235905" evidence="2">
    <location>
        <begin position="34"/>
        <end position="241"/>
    </location>
</feature>
<name>A0AA41S6N1_PAPNU</name>
<proteinExistence type="predicted"/>
<dbReference type="AlphaFoldDB" id="A0AA41S6N1"/>
<sequence>MEFIPKKFASVGLLLFAVLLGFLLLLQIPSAAAISCTPGETPAESTSTSLHTIYCHSCQDQCITQCKSQGREVTKVECNFWGSAPAVCKCCCALPSSTPIAQPGNWAQCASGETNMFAVLPKAALDCNLCVTGCKTKCDAQGATVSRETCFQSFQPPSTPVDQSLICPCCCKANPPPSPPPPTPSPPPPPSPSPPPPVCPPPPSPSCGSCSVDINIQISSVTRQAPCKYELSQSSSSTAEL</sequence>
<keyword evidence="2" id="KW-0732">Signal</keyword>
<comment type="caution">
    <text evidence="3">The sequence shown here is derived from an EMBL/GenBank/DDBJ whole genome shotgun (WGS) entry which is preliminary data.</text>
</comment>
<feature type="compositionally biased region" description="Pro residues" evidence="1">
    <location>
        <begin position="180"/>
        <end position="205"/>
    </location>
</feature>
<organism evidence="3 4">
    <name type="scientific">Papaver nudicaule</name>
    <name type="common">Iceland poppy</name>
    <dbReference type="NCBI Taxonomy" id="74823"/>
    <lineage>
        <taxon>Eukaryota</taxon>
        <taxon>Viridiplantae</taxon>
        <taxon>Streptophyta</taxon>
        <taxon>Embryophyta</taxon>
        <taxon>Tracheophyta</taxon>
        <taxon>Spermatophyta</taxon>
        <taxon>Magnoliopsida</taxon>
        <taxon>Ranunculales</taxon>
        <taxon>Papaveraceae</taxon>
        <taxon>Papaveroideae</taxon>
        <taxon>Papaver</taxon>
    </lineage>
</organism>